<dbReference type="PROSITE" id="PS50801">
    <property type="entry name" value="STAS"/>
    <property type="match status" value="1"/>
</dbReference>
<dbReference type="STRING" id="330214.NIDE2358"/>
<dbReference type="HOGENOM" id="CLU_2647802_0_0_0"/>
<protein>
    <submittedName>
        <fullName evidence="2">Putative Anti-sigma-factor antagonist</fullName>
    </submittedName>
</protein>
<keyword evidence="3" id="KW-1185">Reference proteome</keyword>
<dbReference type="InterPro" id="IPR036513">
    <property type="entry name" value="STAS_dom_sf"/>
</dbReference>
<gene>
    <name evidence="2" type="ORF">NIDE2358</name>
</gene>
<accession>D8PFN4</accession>
<dbReference type="OrthoDB" id="9805468at2"/>
<dbReference type="Proteomes" id="UP000001660">
    <property type="component" value="Chromosome"/>
</dbReference>
<dbReference type="InterPro" id="IPR002645">
    <property type="entry name" value="STAS_dom"/>
</dbReference>
<feature type="domain" description="STAS" evidence="1">
    <location>
        <begin position="1"/>
        <end position="76"/>
    </location>
</feature>
<dbReference type="EMBL" id="FP929003">
    <property type="protein sequence ID" value="CBK42071.1"/>
    <property type="molecule type" value="Genomic_DNA"/>
</dbReference>
<organism evidence="2 3">
    <name type="scientific">Nitrospira defluvii</name>
    <dbReference type="NCBI Taxonomy" id="330214"/>
    <lineage>
        <taxon>Bacteria</taxon>
        <taxon>Pseudomonadati</taxon>
        <taxon>Nitrospirota</taxon>
        <taxon>Nitrospiria</taxon>
        <taxon>Nitrospirales</taxon>
        <taxon>Nitrospiraceae</taxon>
        <taxon>Nitrospira</taxon>
    </lineage>
</organism>
<dbReference type="AlphaFoldDB" id="D8PFN4"/>
<dbReference type="SUPFAM" id="SSF52091">
    <property type="entry name" value="SpoIIaa-like"/>
    <property type="match status" value="1"/>
</dbReference>
<evidence type="ECO:0000259" key="1">
    <source>
        <dbReference type="PROSITE" id="PS50801"/>
    </source>
</evidence>
<evidence type="ECO:0000313" key="3">
    <source>
        <dbReference type="Proteomes" id="UP000001660"/>
    </source>
</evidence>
<dbReference type="Pfam" id="PF13466">
    <property type="entry name" value="STAS_2"/>
    <property type="match status" value="1"/>
</dbReference>
<dbReference type="InterPro" id="IPR058548">
    <property type="entry name" value="MlaB-like_STAS"/>
</dbReference>
<reference evidence="2 3" key="1">
    <citation type="journal article" date="2010" name="Proc. Natl. Acad. Sci. U.S.A.">
        <title>A Nitrospira metagenome illuminates the physiology and evolution of globally important nitrite-oxidizing bacteria.</title>
        <authorList>
            <person name="Lucker S."/>
            <person name="Wagner M."/>
            <person name="Maixner F."/>
            <person name="Pelletier E."/>
            <person name="Koch H."/>
            <person name="Vacherie B."/>
            <person name="Rattei T."/>
            <person name="Sinninghe Damste J."/>
            <person name="Spieck E."/>
            <person name="Le Paslier D."/>
            <person name="Daims H."/>
        </authorList>
    </citation>
    <scope>NUCLEOTIDE SEQUENCE [LARGE SCALE GENOMIC DNA]</scope>
</reference>
<sequence length="76" mass="8365">MILKPAGDLTIFEVGALYEEIKQAVTVHPQVELDLSEVDKLDASAIQLLIAVRRSERIVLTGMTDPMRSRMAELGA</sequence>
<dbReference type="KEGG" id="nde:NIDE2358"/>
<proteinExistence type="predicted"/>
<evidence type="ECO:0000313" key="2">
    <source>
        <dbReference type="EMBL" id="CBK42071.1"/>
    </source>
</evidence>
<dbReference type="Gene3D" id="3.30.750.24">
    <property type="entry name" value="STAS domain"/>
    <property type="match status" value="1"/>
</dbReference>
<name>D8PFN4_9BACT</name>